<accession>A0A1F4UX37</accession>
<evidence type="ECO:0000313" key="3">
    <source>
        <dbReference type="Proteomes" id="UP000177371"/>
    </source>
</evidence>
<proteinExistence type="predicted"/>
<dbReference type="InterPro" id="IPR000551">
    <property type="entry name" value="MerR-type_HTH_dom"/>
</dbReference>
<organism evidence="2 3">
    <name type="scientific">candidate division WWE3 bacterium RBG_16_37_10</name>
    <dbReference type="NCBI Taxonomy" id="1802610"/>
    <lineage>
        <taxon>Bacteria</taxon>
        <taxon>Katanobacteria</taxon>
    </lineage>
</organism>
<dbReference type="Proteomes" id="UP000177371">
    <property type="component" value="Unassembled WGS sequence"/>
</dbReference>
<dbReference type="GO" id="GO:0003677">
    <property type="term" value="F:DNA binding"/>
    <property type="evidence" value="ECO:0007669"/>
    <property type="project" value="InterPro"/>
</dbReference>
<dbReference type="EMBL" id="MEUT01000050">
    <property type="protein sequence ID" value="OGC49482.1"/>
    <property type="molecule type" value="Genomic_DNA"/>
</dbReference>
<evidence type="ECO:0000313" key="2">
    <source>
        <dbReference type="EMBL" id="OGC49482.1"/>
    </source>
</evidence>
<dbReference type="SMART" id="SM00710">
    <property type="entry name" value="PbH1"/>
    <property type="match status" value="9"/>
</dbReference>
<evidence type="ECO:0000259" key="1">
    <source>
        <dbReference type="PROSITE" id="PS50937"/>
    </source>
</evidence>
<dbReference type="SUPFAM" id="SSF46955">
    <property type="entry name" value="Putative DNA-binding domain"/>
    <property type="match status" value="1"/>
</dbReference>
<comment type="caution">
    <text evidence="2">The sequence shown here is derived from an EMBL/GenBank/DDBJ whole genome shotgun (WGS) entry which is preliminary data.</text>
</comment>
<dbReference type="Gene3D" id="2.40.300.10">
    <property type="entry name" value="Head decoration protein D"/>
    <property type="match status" value="1"/>
</dbReference>
<dbReference type="PROSITE" id="PS50937">
    <property type="entry name" value="HTH_MERR_2"/>
    <property type="match status" value="1"/>
</dbReference>
<dbReference type="GO" id="GO:0006355">
    <property type="term" value="P:regulation of DNA-templated transcription"/>
    <property type="evidence" value="ECO:0007669"/>
    <property type="project" value="InterPro"/>
</dbReference>
<protein>
    <recommendedName>
        <fullName evidence="1">HTH merR-type domain-containing protein</fullName>
    </recommendedName>
</protein>
<sequence length="3084" mass="314464">MQLQGLIRLIGKMSAQDIENYNLSTQSPSEFSVSKAANLLKISASTLRRFEQEGKIKSYRLSNNYRIYKFQDLVKLKELLEKPKFTEELTLSYTFKTQPVRDPVHAFKYSFITLFSMFLAFLIVKNAENVNSSYFGLLTCAKEKQTKACMLSILGLNNKGDAQKLVSQLNPDVLGNRSRNPNFEFNLYIPVNFKEDAIAEKDLQADGLAKLFGGLNTNNQNGMFGTGNVTLGHLAFSGSRNISNLGAIDLTTEKTLEEQIDIAGDVEGTGLNSVVIKKLNGIPLGDNSDDNSGGNILMIDDGEWQSLDQSEITELGKIDSGTWEGNIIEPEYGGTGLDSFTTGNLIYASATDTLSNLPIGTNGQVLTVSSGLPSWQASSSSCEDCVVTDPAATQTITPTSSTAIGLAVEQASGGSVDIFKITNNGGGTSYFSVNSTGNINLSSDINFSAATPTITITDGSSLTINDGTNTLLTLQDNGSVGGLYNIGSITTVGSTDITTGSNQNLTLSPNGTGDLILDSDGDTSLILSGFNCSTYGNGGVLTTDASGIVSCTDDDGGAGSGAFTSSSGIIDKITITDRLRLRGDAADIQLEVENVTTNTIPTADAVSINLTGGTAGITTDGVDALFINAEFGNGTANVNSGIQIDIDPVSSPSGDESFYALNIAGITGTSASEAAINIESGWDKDLNFVSTAPNISIGNGGTLTINDGTNTLLTLADSGSSGSLSLGGATISSAELDLLDGRSETLVDSINVGTYATTGVTAGSGLTGGGTVSNLTLNIGAGSGITVNADDIAVDATTSGTTTTTSANSGIESTAAGIRLLGGCSNSQVLAWNSSGSVWECSTASLISGVGDITAVGSMESAAVFADSTADDDWLGLGALAGRIEFDDQSVDEVNILSAYVGIGTNAPNNPLEVLSTTATQVRVAYDTSNYFTQAVSSAGAVTFDVTGSSAGFTFSDAGIFNGTATFNSDVDLTLAGSENIALSNTSASADQVSLTSTIADTNSVDVLSITVTDNTSSSGTGRGLFIETGNGSATLDAAIAINHTDTGQAMTSGITITGDASTAVSTAINLADAEIATALALGSNDITVGGVTLESNELALLDARGGVLVDSINVGTYATTGVTAGSGLTDGGTVGTLTLNIGAGNGITVNTDDIAVDATTSGTTTTISANSGIESTSTGIRLLGGCTNGQVLAWNSGSSIWECTSTAVGDITAVGSMESGAVFADSTADDDWLGLGVLAGRIEFDDQSVDEVNVLSAYVGIGTNAPNNPLEILSTTATQLRVAYDTSNYFTQAVSSAGAVTFDATGGSAGFTFSDAGIFNGTATFNSDADLTLAGSENLTLTNTSASADQVALTATIADTNSVDILSITVTDNTSSSGTGRGLFIETGNGSATLDAAIAINHTDTGQAMTSGITITGDASTAITTAINLADAEIATALALGSNDVTVGGVTLESNELALLDARGGVLVDSINVGTYATIGVTAGSGLTGGGTNGVLTLNIGAGNGITVNTDDIAVDATTSGTTTTTSANSGIESTSTGIRLLGGCSNSQVLSWNSSSSVWECATAAGTLWNAIGDPDGNNTVNLSTFTTQFDFTGTTTTGWTYNADSVAQGIAYALSVDALTSGKGIDLVSTSTAFTGSLAAITLSGSNAANTGTLLDITNSGTENTNTSVYIKHYATGTNNLVFRADDVSGDTTPVVIDGAGAVGIGTTSPGNKMHVVSAATNAAGLLVTGGTSVGSASANSGQMLLGDQAGAQGRFSYDYVPGYLYIDNSYNDNAGNIYIRTKTAGTAVNAITVLGSGNVGIGTTSPGVLLNVKGVPNSTLLKLEVPYTAAGQYVGTSVFNSFDSVEESRISTIADDNYGAHFAFLSKENTGVGGTLSEKMRITSGGNVGISDTTPDSPLEILSTTNPQFRISYADGTADATFGVDTNGAVTFDATGSSAGFTFSDAGIFNGSATFNTDVDLVLAGSENLALTNTSASVDQIALTSTIADTNSVDILSITVTDNTSSSGTGRGLYIETGNGSATLDAAIAINHTDTGQAMTSGITITGDSSTAITTAINLADDEIGTALALGSNNVTVGGVTLESNELALLDARGGVLVDSINVGTYATTGVTAGSGLTGGGTNGVLTLNIGAGNGITVNTDDIAVDATTSGTTTTTSANSGIESTSSGIRLLGGCSNSQVLAWNSSSSVWECATSSGSSTLQQAYVAGNTIDITSGEGALDIDAQSANVDFEIGQGTDTGDFRIWDGTDNWLLIDEDADTMSLGAAAGSGLTLDAGTGTINIGNSANAKTINIGSSTGATALNFTSGTGAQTFVSSVIAGTTSSAAFVFNANSLTTGDGIYATSSSITQGDLFQLATTGNTLTSGNLLNVSSALTNTTFTGNLASIDWSPSESTQIYNTSADLLQINLGQYANVGNLLNITDNGSALFQVSETAITSAIPHSFTAAGDVSMAYDLNFTNQTASYINSNGSLYLRAGEIFENNNLNLQTYGAGNLVFEPQGTGYLYVNSTSTSVDGAISSSSPSITVAGGFISTADADTISLLVRNTNASATFQNVGTAGSQGDPGLFTIEGATSATAYNLITAYNSNTRSDAAAVFRVRADGNVYGEASFNASGADYAEYFEKEENIEISDMIGLNKTTGKVRKFRAGDQMMGVFSNQPGFVGNNISSMTEGERDSKYALVGLIGQIELKVTSENGNIKSGDAITYSTRYPGVGTKAVSSGPMIGRALQNYDSKDPTKISKILVFIRPSWYTPESLALQLDDFGNLVTQFENIDTVIGQNVQQAAAEITSGMNSSLDSRLKLIDGALAELASKVETLESSQSSQSQNQTLNLENSMESLKNNMGLINDLLGISEVTQASESSGTSQYTGLLDKINSAFSELKDFISSLGITQNDNGLVISGDTNILGELTLNGLTTTGNANFGLLQIDSLANTLNINGPACFNDATNTLNSELCKTQTLYLQKNLAGNINLFDGKVVIEPDGKLTVKGTIEAETVTADEFVLRGTSSNIGSGIILSGQTKITLLTPATKANSKVFITATTSTGGQTLIVGNKIPDTSFDIYIDNPIGSDIVFDWWIVNLD</sequence>
<reference evidence="2 3" key="1">
    <citation type="journal article" date="2016" name="Nat. Commun.">
        <title>Thousands of microbial genomes shed light on interconnected biogeochemical processes in an aquifer system.</title>
        <authorList>
            <person name="Anantharaman K."/>
            <person name="Brown C.T."/>
            <person name="Hug L.A."/>
            <person name="Sharon I."/>
            <person name="Castelle C.J."/>
            <person name="Probst A.J."/>
            <person name="Thomas B.C."/>
            <person name="Singh A."/>
            <person name="Wilkins M.J."/>
            <person name="Karaoz U."/>
            <person name="Brodie E.L."/>
            <person name="Williams K.H."/>
            <person name="Hubbard S.S."/>
            <person name="Banfield J.F."/>
        </authorList>
    </citation>
    <scope>NUCLEOTIDE SEQUENCE [LARGE SCALE GENOMIC DNA]</scope>
</reference>
<dbReference type="Gene3D" id="1.10.1660.10">
    <property type="match status" value="1"/>
</dbReference>
<dbReference type="Pfam" id="PF11962">
    <property type="entry name" value="Peptidase_G2"/>
    <property type="match status" value="1"/>
</dbReference>
<gene>
    <name evidence="2" type="ORF">A2W32_00590</name>
</gene>
<dbReference type="InterPro" id="IPR009061">
    <property type="entry name" value="DNA-bd_dom_put_sf"/>
</dbReference>
<feature type="domain" description="HTH merR-type" evidence="1">
    <location>
        <begin position="30"/>
        <end position="78"/>
    </location>
</feature>
<dbReference type="InterPro" id="IPR006626">
    <property type="entry name" value="PbH1"/>
</dbReference>
<name>A0A1F4UX37_UNCKA</name>
<dbReference type="STRING" id="1802610.A2W32_00590"/>
<dbReference type="Pfam" id="PF00376">
    <property type="entry name" value="MerR"/>
    <property type="match status" value="1"/>
</dbReference>
<dbReference type="InterPro" id="IPR021865">
    <property type="entry name" value="Peptidase_G2"/>
</dbReference>